<dbReference type="Proteomes" id="UP000007347">
    <property type="component" value="Chromosome"/>
</dbReference>
<keyword evidence="1" id="KW-1133">Transmembrane helix</keyword>
<sequence length="204" mass="22124">MMCFQRALLETLAARYPIVIHEGGIMRRNKYREAIFFIFIAVVLVTGCSTKHIAQAPSGNLASISNNISEIHINGAGQGVDDRLLHDLEKYLKAKLIIAGFDIDDEKEGMTLAVDVKTFSPGNAAARLIIGFGAGRGSLIYTAKYISSDGKVFAEMEGQERFTGLEVGFNNEYGGATTLQGADKARNVLVQEAAKHIVELTASR</sequence>
<evidence type="ECO:0000313" key="2">
    <source>
        <dbReference type="EMBL" id="CCK81241.1"/>
    </source>
</evidence>
<keyword evidence="1" id="KW-0812">Transmembrane</keyword>
<dbReference type="InterPro" id="IPR025522">
    <property type="entry name" value="DUF4410"/>
</dbReference>
<name>K0NIK3_DESTT</name>
<dbReference type="Pfam" id="PF14366">
    <property type="entry name" value="DUF4410"/>
    <property type="match status" value="1"/>
</dbReference>
<evidence type="ECO:0000313" key="3">
    <source>
        <dbReference type="Proteomes" id="UP000007347"/>
    </source>
</evidence>
<evidence type="ECO:0008006" key="4">
    <source>
        <dbReference type="Google" id="ProtNLM"/>
    </source>
</evidence>
<dbReference type="AlphaFoldDB" id="K0NIK3"/>
<reference evidence="2 3" key="1">
    <citation type="journal article" date="2013" name="Environ. Microbiol.">
        <title>Complete genome, catabolic sub-proteomes and key-metabolites of Desulfobacula toluolica Tol2, a marine, aromatic compound-degrading, sulfate-reducing bacterium.</title>
        <authorList>
            <person name="Wohlbrand L."/>
            <person name="Jacob J.H."/>
            <person name="Kube M."/>
            <person name="Mussmann M."/>
            <person name="Jarling R."/>
            <person name="Beck A."/>
            <person name="Amann R."/>
            <person name="Wilkes H."/>
            <person name="Reinhardt R."/>
            <person name="Rabus R."/>
        </authorList>
    </citation>
    <scope>NUCLEOTIDE SEQUENCE [LARGE SCALE GENOMIC DNA]</scope>
    <source>
        <strain evidence="3">DSM 7467 / Tol2</strain>
    </source>
</reference>
<protein>
    <recommendedName>
        <fullName evidence="4">DUF4410 domain-containing protein</fullName>
    </recommendedName>
</protein>
<organism evidence="2 3">
    <name type="scientific">Desulfobacula toluolica (strain DSM 7467 / Tol2)</name>
    <dbReference type="NCBI Taxonomy" id="651182"/>
    <lineage>
        <taxon>Bacteria</taxon>
        <taxon>Pseudomonadati</taxon>
        <taxon>Thermodesulfobacteriota</taxon>
        <taxon>Desulfobacteria</taxon>
        <taxon>Desulfobacterales</taxon>
        <taxon>Desulfobacteraceae</taxon>
        <taxon>Desulfobacula</taxon>
    </lineage>
</organism>
<accession>K0NIK3</accession>
<keyword evidence="1" id="KW-0472">Membrane</keyword>
<dbReference type="STRING" id="651182.TOL2_C30840"/>
<dbReference type="KEGG" id="dto:TOL2_C30840"/>
<proteinExistence type="predicted"/>
<evidence type="ECO:0000256" key="1">
    <source>
        <dbReference type="SAM" id="Phobius"/>
    </source>
</evidence>
<dbReference type="HOGENOM" id="CLU_1341476_0_0_7"/>
<gene>
    <name evidence="2" type="ordered locus">TOL2_C30840</name>
</gene>
<feature type="transmembrane region" description="Helical" evidence="1">
    <location>
        <begin position="34"/>
        <end position="54"/>
    </location>
</feature>
<dbReference type="EMBL" id="FO203503">
    <property type="protein sequence ID" value="CCK81241.1"/>
    <property type="molecule type" value="Genomic_DNA"/>
</dbReference>
<keyword evidence="3" id="KW-1185">Reference proteome</keyword>